<proteinExistence type="predicted"/>
<dbReference type="PATRIC" id="fig|1088721.3.peg.2717"/>
<dbReference type="Proteomes" id="UP000004030">
    <property type="component" value="Unassembled WGS sequence"/>
</dbReference>
<protein>
    <submittedName>
        <fullName evidence="1">Uncharacterized protein</fullName>
    </submittedName>
</protein>
<dbReference type="EMBL" id="AGFM01000039">
    <property type="protein sequence ID" value="EHJ60404.1"/>
    <property type="molecule type" value="Genomic_DNA"/>
</dbReference>
<comment type="caution">
    <text evidence="1">The sequence shown here is derived from an EMBL/GenBank/DDBJ whole genome shotgun (WGS) entry which is preliminary data.</text>
</comment>
<sequence length="38" mass="4020">MAVRGVQGCGAPYVSLVTPLTARRWRGKESPCPCPFGA</sequence>
<evidence type="ECO:0000313" key="1">
    <source>
        <dbReference type="EMBL" id="EHJ60404.1"/>
    </source>
</evidence>
<reference evidence="1 2" key="1">
    <citation type="journal article" date="2012" name="J. Bacteriol.">
        <title>Genome sequence of benzo(a)pyrene-degrading bacterium Novosphingobium pentaromativorans US6-1.</title>
        <authorList>
            <person name="Luo Y.R."/>
            <person name="Kang S.G."/>
            <person name="Kim S.J."/>
            <person name="Kim M.R."/>
            <person name="Li N."/>
            <person name="Lee J.H."/>
            <person name="Kwon K.K."/>
        </authorList>
    </citation>
    <scope>NUCLEOTIDE SEQUENCE [LARGE SCALE GENOMIC DNA]</scope>
    <source>
        <strain evidence="1 2">US6-1</strain>
    </source>
</reference>
<gene>
    <name evidence="1" type="ORF">NSU_2752</name>
</gene>
<dbReference type="AlphaFoldDB" id="G6EEI0"/>
<organism evidence="1 2">
    <name type="scientific">Novosphingobium pentaromativorans US6-1</name>
    <dbReference type="NCBI Taxonomy" id="1088721"/>
    <lineage>
        <taxon>Bacteria</taxon>
        <taxon>Pseudomonadati</taxon>
        <taxon>Pseudomonadota</taxon>
        <taxon>Alphaproteobacteria</taxon>
        <taxon>Sphingomonadales</taxon>
        <taxon>Sphingomonadaceae</taxon>
        <taxon>Novosphingobium</taxon>
    </lineage>
</organism>
<name>G6EEI0_9SPHN</name>
<accession>G6EEI0</accession>
<evidence type="ECO:0000313" key="2">
    <source>
        <dbReference type="Proteomes" id="UP000004030"/>
    </source>
</evidence>
<keyword evidence="2" id="KW-1185">Reference proteome</keyword>